<sequence length="202" mass="20883">MELYRLHSVRSHFGPSKMTRGEWVLLPGLLGLLFSSLGVAATPTNGAYASGVCAFLCDSGLGGEPCEAFCTSRRQSASQSNTVTGKRDVADLGLDAAAPATRSQTVCDFRCDLEPRPTGCSGCPGSGISGGKISLPVESHRPVATSPGARGVPGTSDVIGERDAGKNDAAAVAGDDFDREKFCKEECRRGNGGLACNCDIIP</sequence>
<evidence type="ECO:0000256" key="1">
    <source>
        <dbReference type="SAM" id="MobiDB-lite"/>
    </source>
</evidence>
<organism evidence="4">
    <name type="scientific">Neodiprion lecontei</name>
    <name type="common">Redheaded pine sawfly</name>
    <dbReference type="NCBI Taxonomy" id="441921"/>
    <lineage>
        <taxon>Eukaryota</taxon>
        <taxon>Metazoa</taxon>
        <taxon>Ecdysozoa</taxon>
        <taxon>Arthropoda</taxon>
        <taxon>Hexapoda</taxon>
        <taxon>Insecta</taxon>
        <taxon>Pterygota</taxon>
        <taxon>Neoptera</taxon>
        <taxon>Endopterygota</taxon>
        <taxon>Hymenoptera</taxon>
        <taxon>Tenthredinoidea</taxon>
        <taxon>Diprionidae</taxon>
        <taxon>Diprioninae</taxon>
        <taxon>Neodiprion</taxon>
    </lineage>
</organism>
<name>A0A6J0BMR9_NEOLC</name>
<keyword evidence="3" id="KW-1185">Reference proteome</keyword>
<proteinExistence type="predicted"/>
<dbReference type="GeneID" id="107221411"/>
<evidence type="ECO:0000313" key="4">
    <source>
        <dbReference type="RefSeq" id="XP_015515880.2"/>
    </source>
</evidence>
<feature type="region of interest" description="Disordered" evidence="1">
    <location>
        <begin position="142"/>
        <end position="162"/>
    </location>
</feature>
<dbReference type="OrthoDB" id="7581349at2759"/>
<dbReference type="Proteomes" id="UP000829291">
    <property type="component" value="Chromosome 4"/>
</dbReference>
<keyword evidence="2" id="KW-0732">Signal</keyword>
<evidence type="ECO:0000313" key="3">
    <source>
        <dbReference type="Proteomes" id="UP000829291"/>
    </source>
</evidence>
<dbReference type="RefSeq" id="XP_015515880.2">
    <property type="nucleotide sequence ID" value="XM_015660394.2"/>
</dbReference>
<protein>
    <submittedName>
        <fullName evidence="4">Uncharacterized protein LOC107221411</fullName>
    </submittedName>
</protein>
<evidence type="ECO:0000256" key="2">
    <source>
        <dbReference type="SAM" id="SignalP"/>
    </source>
</evidence>
<accession>A0A6J0BMR9</accession>
<gene>
    <name evidence="4" type="primary">LOC107221411</name>
</gene>
<dbReference type="InParanoid" id="A0A6J0BMR9"/>
<dbReference type="KEGG" id="nlo:107221411"/>
<reference evidence="4" key="1">
    <citation type="submission" date="2025-08" db="UniProtKB">
        <authorList>
            <consortium name="RefSeq"/>
        </authorList>
    </citation>
    <scope>IDENTIFICATION</scope>
    <source>
        <tissue evidence="4">Thorax and Abdomen</tissue>
    </source>
</reference>
<feature type="signal peptide" evidence="2">
    <location>
        <begin position="1"/>
        <end position="41"/>
    </location>
</feature>
<feature type="chain" id="PRO_5045116083" evidence="2">
    <location>
        <begin position="42"/>
        <end position="202"/>
    </location>
</feature>